<comment type="caution">
    <text evidence="1">The sequence shown here is derived from an EMBL/GenBank/DDBJ whole genome shotgun (WGS) entry which is preliminary data.</text>
</comment>
<sequence>MLYGYIFERVGVLLRDMHFENTSAGAKDEGPERGVRLELRIRERQDWQGTEFAAQRVVIDRPVWRADIFVAVGSPPESFDRAHYHSRFEGTEPVRREWSDRLTASPFEWLRDELSDLAGLLDRAGVADDGIRDADAAELRRAAPEIAEKARAVFDEVHRGELVSEVNRPFV</sequence>
<accession>A0ABP3MG63</accession>
<protein>
    <recommendedName>
        <fullName evidence="3">DUF402 domain-containing protein</fullName>
    </recommendedName>
</protein>
<name>A0ABP3MG63_SACER</name>
<keyword evidence="2" id="KW-1185">Reference proteome</keyword>
<dbReference type="EMBL" id="BAAAGS010000007">
    <property type="protein sequence ID" value="GAA0518071.1"/>
    <property type="molecule type" value="Genomic_DNA"/>
</dbReference>
<dbReference type="Proteomes" id="UP001500729">
    <property type="component" value="Unassembled WGS sequence"/>
</dbReference>
<reference evidence="2" key="1">
    <citation type="journal article" date="2019" name="Int. J. Syst. Evol. Microbiol.">
        <title>The Global Catalogue of Microorganisms (GCM) 10K type strain sequencing project: providing services to taxonomists for standard genome sequencing and annotation.</title>
        <authorList>
            <consortium name="The Broad Institute Genomics Platform"/>
            <consortium name="The Broad Institute Genome Sequencing Center for Infectious Disease"/>
            <person name="Wu L."/>
            <person name="Ma J."/>
        </authorList>
    </citation>
    <scope>NUCLEOTIDE SEQUENCE [LARGE SCALE GENOMIC DNA]</scope>
    <source>
        <strain evidence="2">JCM 10303</strain>
    </source>
</reference>
<evidence type="ECO:0000313" key="1">
    <source>
        <dbReference type="EMBL" id="GAA0518071.1"/>
    </source>
</evidence>
<dbReference type="RefSeq" id="WP_009942348.1">
    <property type="nucleotide sequence ID" value="NZ_BAAAGS010000007.1"/>
</dbReference>
<evidence type="ECO:0008006" key="3">
    <source>
        <dbReference type="Google" id="ProtNLM"/>
    </source>
</evidence>
<organism evidence="1 2">
    <name type="scientific">Saccharopolyspora erythraea</name>
    <name type="common">Streptomyces erythraeus</name>
    <dbReference type="NCBI Taxonomy" id="1836"/>
    <lineage>
        <taxon>Bacteria</taxon>
        <taxon>Bacillati</taxon>
        <taxon>Actinomycetota</taxon>
        <taxon>Actinomycetes</taxon>
        <taxon>Pseudonocardiales</taxon>
        <taxon>Pseudonocardiaceae</taxon>
        <taxon>Saccharopolyspora</taxon>
    </lineage>
</organism>
<proteinExistence type="predicted"/>
<gene>
    <name evidence="1" type="ORF">GCM10009533_16520</name>
</gene>
<evidence type="ECO:0000313" key="2">
    <source>
        <dbReference type="Proteomes" id="UP001500729"/>
    </source>
</evidence>